<comment type="caution">
    <text evidence="10">The sequence shown here is derived from an EMBL/GenBank/DDBJ whole genome shotgun (WGS) entry which is preliminary data.</text>
</comment>
<accession>A0A1G2C7U0</accession>
<feature type="binding site" evidence="8">
    <location>
        <position position="229"/>
    </location>
    <ligand>
        <name>substrate</name>
    </ligand>
</feature>
<dbReference type="NCBIfam" id="TIGR00329">
    <property type="entry name" value="gcp_kae1"/>
    <property type="match status" value="1"/>
</dbReference>
<feature type="binding site" evidence="8">
    <location>
        <position position="324"/>
    </location>
    <ligand>
        <name>substrate</name>
    </ligand>
</feature>
<dbReference type="GO" id="GO:0005506">
    <property type="term" value="F:iron ion binding"/>
    <property type="evidence" value="ECO:0007669"/>
    <property type="project" value="UniProtKB-UniRule"/>
</dbReference>
<comment type="cofactor">
    <cofactor evidence="8">
        <name>Fe(2+)</name>
        <dbReference type="ChEBI" id="CHEBI:29033"/>
    </cofactor>
    <text evidence="8">Binds 1 Fe(2+) ion per subunit.</text>
</comment>
<dbReference type="PANTHER" id="PTHR11735">
    <property type="entry name" value="TRNA N6-ADENOSINE THREONYLCARBAMOYLTRANSFERASE"/>
    <property type="match status" value="1"/>
</dbReference>
<proteinExistence type="inferred from homology"/>
<dbReference type="Proteomes" id="UP000176648">
    <property type="component" value="Unassembled WGS sequence"/>
</dbReference>
<feature type="domain" description="Gcp-like" evidence="9">
    <location>
        <begin position="99"/>
        <end position="358"/>
    </location>
</feature>
<dbReference type="GO" id="GO:0061711">
    <property type="term" value="F:tRNA N(6)-L-threonylcarbamoyladenine synthase activity"/>
    <property type="evidence" value="ECO:0007669"/>
    <property type="project" value="UniProtKB-EC"/>
</dbReference>
<evidence type="ECO:0000256" key="4">
    <source>
        <dbReference type="ARBA" id="ARBA00022723"/>
    </source>
</evidence>
<dbReference type="Gene3D" id="3.30.420.40">
    <property type="match status" value="2"/>
</dbReference>
<dbReference type="InterPro" id="IPR043129">
    <property type="entry name" value="ATPase_NBD"/>
</dbReference>
<feature type="binding site" evidence="8">
    <location>
        <position position="145"/>
    </location>
    <ligand>
        <name>Fe cation</name>
        <dbReference type="ChEBI" id="CHEBI:24875"/>
    </ligand>
</feature>
<evidence type="ECO:0000256" key="2">
    <source>
        <dbReference type="ARBA" id="ARBA00022679"/>
    </source>
</evidence>
<keyword evidence="5 8" id="KW-0408">Iron</keyword>
<feature type="binding site" evidence="8">
    <location>
        <begin position="183"/>
        <end position="187"/>
    </location>
    <ligand>
        <name>substrate</name>
    </ligand>
</feature>
<keyword evidence="6 8" id="KW-0012">Acyltransferase</keyword>
<keyword evidence="4 8" id="KW-0479">Metal-binding</keyword>
<evidence type="ECO:0000256" key="7">
    <source>
        <dbReference type="ARBA" id="ARBA00048117"/>
    </source>
</evidence>
<evidence type="ECO:0000313" key="11">
    <source>
        <dbReference type="Proteomes" id="UP000176648"/>
    </source>
</evidence>
<dbReference type="Pfam" id="PF00814">
    <property type="entry name" value="TsaD"/>
    <property type="match status" value="2"/>
</dbReference>
<keyword evidence="2 8" id="KW-0808">Transferase</keyword>
<dbReference type="EMBL" id="MHKU01000020">
    <property type="protein sequence ID" value="OGY96829.1"/>
    <property type="molecule type" value="Genomic_DNA"/>
</dbReference>
<dbReference type="GO" id="GO:0002949">
    <property type="term" value="P:tRNA threonylcarbamoyladenosine modification"/>
    <property type="evidence" value="ECO:0007669"/>
    <property type="project" value="UniProtKB-UniRule"/>
</dbReference>
<evidence type="ECO:0000256" key="5">
    <source>
        <dbReference type="ARBA" id="ARBA00023004"/>
    </source>
</evidence>
<comment type="subcellular location">
    <subcellularLocation>
        <location evidence="8">Cytoplasm</location>
    </subcellularLocation>
</comment>
<dbReference type="InterPro" id="IPR017861">
    <property type="entry name" value="KAE1/TsaD"/>
</dbReference>
<dbReference type="GO" id="GO:0005737">
    <property type="term" value="C:cytoplasm"/>
    <property type="evidence" value="ECO:0007669"/>
    <property type="project" value="UniProtKB-SubCell"/>
</dbReference>
<keyword evidence="3 8" id="KW-0819">tRNA processing</keyword>
<dbReference type="EC" id="2.3.1.234" evidence="8"/>
<reference evidence="10 11" key="1">
    <citation type="journal article" date="2016" name="Nat. Commun.">
        <title>Thousands of microbial genomes shed light on interconnected biogeochemical processes in an aquifer system.</title>
        <authorList>
            <person name="Anantharaman K."/>
            <person name="Brown C.T."/>
            <person name="Hug L.A."/>
            <person name="Sharon I."/>
            <person name="Castelle C.J."/>
            <person name="Probst A.J."/>
            <person name="Thomas B.C."/>
            <person name="Singh A."/>
            <person name="Wilkins M.J."/>
            <person name="Karaoz U."/>
            <person name="Brodie E.L."/>
            <person name="Williams K.H."/>
            <person name="Hubbard S.S."/>
            <person name="Banfield J.F."/>
        </authorList>
    </citation>
    <scope>NUCLEOTIDE SEQUENCE [LARGE SCALE GENOMIC DNA]</scope>
</reference>
<evidence type="ECO:0000256" key="3">
    <source>
        <dbReference type="ARBA" id="ARBA00022694"/>
    </source>
</evidence>
<feature type="domain" description="Gcp-like" evidence="9">
    <location>
        <begin position="30"/>
        <end position="79"/>
    </location>
</feature>
<feature type="binding site" evidence="8">
    <location>
        <position position="141"/>
    </location>
    <ligand>
        <name>Fe cation</name>
        <dbReference type="ChEBI" id="CHEBI:24875"/>
    </ligand>
</feature>
<protein>
    <recommendedName>
        <fullName evidence="8">tRNA N6-adenosine threonylcarbamoyltransferase</fullName>
        <ecNumber evidence="8">2.3.1.234</ecNumber>
    </recommendedName>
    <alternativeName>
        <fullName evidence="8">N6-L-threonylcarbamoyladenine synthase</fullName>
        <shortName evidence="8">t(6)A synthase</shortName>
    </alternativeName>
    <alternativeName>
        <fullName evidence="8">t(6)A37 threonylcarbamoyladenosine biosynthesis protein TsaD</fullName>
    </alternativeName>
    <alternativeName>
        <fullName evidence="8">tRNA threonylcarbamoyladenosine biosynthesis protein TsaD</fullName>
    </alternativeName>
</protein>
<evidence type="ECO:0000256" key="8">
    <source>
        <dbReference type="HAMAP-Rule" id="MF_01445"/>
    </source>
</evidence>
<dbReference type="AlphaFoldDB" id="A0A1G2C7U0"/>
<comment type="catalytic activity">
    <reaction evidence="7 8">
        <text>L-threonylcarbamoyladenylate + adenosine(37) in tRNA = N(6)-L-threonylcarbamoyladenosine(37) in tRNA + AMP + H(+)</text>
        <dbReference type="Rhea" id="RHEA:37059"/>
        <dbReference type="Rhea" id="RHEA-COMP:10162"/>
        <dbReference type="Rhea" id="RHEA-COMP:10163"/>
        <dbReference type="ChEBI" id="CHEBI:15378"/>
        <dbReference type="ChEBI" id="CHEBI:73682"/>
        <dbReference type="ChEBI" id="CHEBI:74411"/>
        <dbReference type="ChEBI" id="CHEBI:74418"/>
        <dbReference type="ChEBI" id="CHEBI:456215"/>
        <dbReference type="EC" id="2.3.1.234"/>
    </reaction>
</comment>
<dbReference type="STRING" id="1798644.A2122_00085"/>
<feature type="binding site" evidence="8">
    <location>
        <position position="216"/>
    </location>
    <ligand>
        <name>substrate</name>
    </ligand>
</feature>
<dbReference type="SUPFAM" id="SSF53067">
    <property type="entry name" value="Actin-like ATPase domain"/>
    <property type="match status" value="2"/>
</dbReference>
<evidence type="ECO:0000256" key="6">
    <source>
        <dbReference type="ARBA" id="ARBA00023315"/>
    </source>
</evidence>
<evidence type="ECO:0000313" key="10">
    <source>
        <dbReference type="EMBL" id="OGY96829.1"/>
    </source>
</evidence>
<dbReference type="HAMAP" id="MF_01445">
    <property type="entry name" value="TsaD"/>
    <property type="match status" value="1"/>
</dbReference>
<dbReference type="InterPro" id="IPR022450">
    <property type="entry name" value="TsaD"/>
</dbReference>
<evidence type="ECO:0000256" key="1">
    <source>
        <dbReference type="ARBA" id="ARBA00022490"/>
    </source>
</evidence>
<gene>
    <name evidence="8" type="primary">tsaD</name>
    <name evidence="10" type="ORF">A2122_00085</name>
</gene>
<comment type="similarity">
    <text evidence="8">Belongs to the KAE1 / TsaD family.</text>
</comment>
<comment type="function">
    <text evidence="8">Required for the formation of a threonylcarbamoyl group on adenosine at position 37 (t(6)A37) in tRNAs that read codons beginning with adenine. Is involved in the transfer of the threonylcarbamoyl moiety of threonylcarbamoyl-AMP (TC-AMP) to the N6 group of A37, together with TsaE and TsaB. TsaD likely plays a direct catalytic role in this reaction.</text>
</comment>
<feature type="binding site" evidence="8">
    <location>
        <position position="352"/>
    </location>
    <ligand>
        <name>Fe cation</name>
        <dbReference type="ChEBI" id="CHEBI:24875"/>
    </ligand>
</feature>
<dbReference type="FunFam" id="3.30.420.40:FF:000040">
    <property type="entry name" value="tRNA N6-adenosine threonylcarbamoyltransferase"/>
    <property type="match status" value="1"/>
</dbReference>
<sequence length="381" mass="41761">MKILAIETSCDETAIALVKASGGIKAPRFKVLKNLIASQIEIHRPFGGVVPNLAKREHIKNLPLLLKQLLASSRSKIKDQRSKLGSRNTKYSLLPTHYSLPPIDMIAVTVGPGLEPALWAGIEFAKKLGEELDVPVLGANHLEGHLYSFLLAQKAVNSKSQASKPKRLKFGSWSLKFPSIALIVSGGHTTLLLLKDLKTRKKLGETRDDAVGEAFDKVARILGLPYPGGPEIEKLAKRGRADAIEFPRPMLNQKNYDFSFSGLKTAVLYYTRDHELLPTNYSLLTNVAASFQKAAIDVLVAKTMRAVSEYNAKSMILCGGVAANKALRAALKRESEKLNARFLAPDPQFNTDNAAMIAVAGYINYLRGKKYKLIAKGDMNI</sequence>
<feature type="binding site" evidence="8">
    <location>
        <position position="233"/>
    </location>
    <ligand>
        <name>substrate</name>
    </ligand>
</feature>
<keyword evidence="1 8" id="KW-0963">Cytoplasm</keyword>
<evidence type="ECO:0000259" key="9">
    <source>
        <dbReference type="Pfam" id="PF00814"/>
    </source>
</evidence>
<name>A0A1G2C7U0_9BACT</name>
<organism evidence="10 11">
    <name type="scientific">Candidatus Liptonbacteria bacterium GWB1_49_6</name>
    <dbReference type="NCBI Taxonomy" id="1798644"/>
    <lineage>
        <taxon>Bacteria</taxon>
        <taxon>Candidatus Liptoniibacteriota</taxon>
    </lineage>
</organism>
<dbReference type="InterPro" id="IPR000905">
    <property type="entry name" value="Gcp-like_dom"/>
</dbReference>
<dbReference type="PANTHER" id="PTHR11735:SF6">
    <property type="entry name" value="TRNA N6-ADENOSINE THREONYLCARBAMOYLTRANSFERASE, MITOCHONDRIAL"/>
    <property type="match status" value="1"/>
</dbReference>
<dbReference type="PRINTS" id="PR00789">
    <property type="entry name" value="OSIALOPTASE"/>
</dbReference>